<accession>A0A1J1IV03</accession>
<gene>
    <name evidence="1" type="ORF">CLUMA_CG016683</name>
</gene>
<evidence type="ECO:0000313" key="2">
    <source>
        <dbReference type="Proteomes" id="UP000183832"/>
    </source>
</evidence>
<evidence type="ECO:0000313" key="1">
    <source>
        <dbReference type="EMBL" id="CRL03538.1"/>
    </source>
</evidence>
<dbReference type="Proteomes" id="UP000183832">
    <property type="component" value="Unassembled WGS sequence"/>
</dbReference>
<dbReference type="AlphaFoldDB" id="A0A1J1IV03"/>
<name>A0A1J1IV03_9DIPT</name>
<organism evidence="1 2">
    <name type="scientific">Clunio marinus</name>
    <dbReference type="NCBI Taxonomy" id="568069"/>
    <lineage>
        <taxon>Eukaryota</taxon>
        <taxon>Metazoa</taxon>
        <taxon>Ecdysozoa</taxon>
        <taxon>Arthropoda</taxon>
        <taxon>Hexapoda</taxon>
        <taxon>Insecta</taxon>
        <taxon>Pterygota</taxon>
        <taxon>Neoptera</taxon>
        <taxon>Endopterygota</taxon>
        <taxon>Diptera</taxon>
        <taxon>Nematocera</taxon>
        <taxon>Chironomoidea</taxon>
        <taxon>Chironomidae</taxon>
        <taxon>Clunio</taxon>
    </lineage>
</organism>
<reference evidence="1 2" key="1">
    <citation type="submission" date="2015-04" db="EMBL/GenBank/DDBJ databases">
        <authorList>
            <person name="Syromyatnikov M.Y."/>
            <person name="Popov V.N."/>
        </authorList>
    </citation>
    <scope>NUCLEOTIDE SEQUENCE [LARGE SCALE GENOMIC DNA]</scope>
</reference>
<keyword evidence="2" id="KW-1185">Reference proteome</keyword>
<sequence>MNNEKPFENCALNENISLRPQMKREGRCQTIAEKLFIPSCPDNELFCVTQFSIVNDHKPLFKKQLASLCKNELKRMKRREVERMEKKKARQAFRLIFP</sequence>
<protein>
    <submittedName>
        <fullName evidence="1">CLUMA_CG016683, isoform A</fullName>
    </submittedName>
</protein>
<dbReference type="EMBL" id="CVRI01000059">
    <property type="protein sequence ID" value="CRL03538.1"/>
    <property type="molecule type" value="Genomic_DNA"/>
</dbReference>
<proteinExistence type="predicted"/>